<feature type="domain" description="CheW-like" evidence="1">
    <location>
        <begin position="14"/>
        <end position="153"/>
    </location>
</feature>
<reference evidence="2 3" key="1">
    <citation type="submission" date="2018-05" db="EMBL/GenBank/DDBJ databases">
        <title>Acuticoccus sediminis sp. nov., isolated from deep-sea sediment of Indian Ocean.</title>
        <authorList>
            <person name="Liu X."/>
            <person name="Lai Q."/>
            <person name="Du Y."/>
            <person name="Sun F."/>
            <person name="Zhang X."/>
            <person name="Wang S."/>
            <person name="Shao Z."/>
        </authorList>
    </citation>
    <scope>NUCLEOTIDE SEQUENCE [LARGE SCALE GENOMIC DNA]</scope>
    <source>
        <strain evidence="2 3">PTG4-2</strain>
    </source>
</reference>
<proteinExistence type="predicted"/>
<dbReference type="Pfam" id="PF01584">
    <property type="entry name" value="CheW"/>
    <property type="match status" value="1"/>
</dbReference>
<dbReference type="RefSeq" id="WP_111351124.1">
    <property type="nucleotide sequence ID" value="NZ_JAIWKD010000006.1"/>
</dbReference>
<name>A0A8B2NK82_9HYPH</name>
<dbReference type="GO" id="GO:0005829">
    <property type="term" value="C:cytosol"/>
    <property type="evidence" value="ECO:0007669"/>
    <property type="project" value="TreeGrafter"/>
</dbReference>
<dbReference type="Gene3D" id="2.40.50.180">
    <property type="entry name" value="CheA-289, Domain 4"/>
    <property type="match status" value="1"/>
</dbReference>
<dbReference type="InterPro" id="IPR036061">
    <property type="entry name" value="CheW-like_dom_sf"/>
</dbReference>
<sequence length="157" mass="17104">MTKSLSRNALLDEADGFVTARLAGHWFALPISAVHEVFLLSRITTVPQSPPGIIGVLNLRGRIVTALDTRQILGFPRAEKPSTMAIGIERHGELFGLAVDEMGDVLTSVAAEREPAPMNLDRRWREIVTGVQRSDKHLVLIVAVDRLFDGVTSLVAA</sequence>
<evidence type="ECO:0000313" key="3">
    <source>
        <dbReference type="Proteomes" id="UP000249590"/>
    </source>
</evidence>
<dbReference type="Gene3D" id="2.30.30.40">
    <property type="entry name" value="SH3 Domains"/>
    <property type="match status" value="1"/>
</dbReference>
<dbReference type="OrthoDB" id="9794382at2"/>
<dbReference type="InterPro" id="IPR039315">
    <property type="entry name" value="CheW"/>
</dbReference>
<dbReference type="AlphaFoldDB" id="A0A8B2NK82"/>
<dbReference type="SMART" id="SM00260">
    <property type="entry name" value="CheW"/>
    <property type="match status" value="1"/>
</dbReference>
<dbReference type="InterPro" id="IPR002545">
    <property type="entry name" value="CheW-lke_dom"/>
</dbReference>
<organism evidence="2 3">
    <name type="scientific">Acuticoccus sediminis</name>
    <dbReference type="NCBI Taxonomy" id="2184697"/>
    <lineage>
        <taxon>Bacteria</taxon>
        <taxon>Pseudomonadati</taxon>
        <taxon>Pseudomonadota</taxon>
        <taxon>Alphaproteobacteria</taxon>
        <taxon>Hyphomicrobiales</taxon>
        <taxon>Amorphaceae</taxon>
        <taxon>Acuticoccus</taxon>
    </lineage>
</organism>
<comment type="caution">
    <text evidence="2">The sequence shown here is derived from an EMBL/GenBank/DDBJ whole genome shotgun (WGS) entry which is preliminary data.</text>
</comment>
<dbReference type="PROSITE" id="PS50851">
    <property type="entry name" value="CHEW"/>
    <property type="match status" value="1"/>
</dbReference>
<gene>
    <name evidence="2" type="ORF">DLJ53_26720</name>
</gene>
<dbReference type="PANTHER" id="PTHR22617:SF23">
    <property type="entry name" value="CHEMOTAXIS PROTEIN CHEW"/>
    <property type="match status" value="1"/>
</dbReference>
<evidence type="ECO:0000259" key="1">
    <source>
        <dbReference type="PROSITE" id="PS50851"/>
    </source>
</evidence>
<dbReference type="Proteomes" id="UP000249590">
    <property type="component" value="Unassembled WGS sequence"/>
</dbReference>
<keyword evidence="3" id="KW-1185">Reference proteome</keyword>
<dbReference type="GO" id="GO:0006935">
    <property type="term" value="P:chemotaxis"/>
    <property type="evidence" value="ECO:0007669"/>
    <property type="project" value="InterPro"/>
</dbReference>
<dbReference type="SUPFAM" id="SSF50341">
    <property type="entry name" value="CheW-like"/>
    <property type="match status" value="1"/>
</dbReference>
<evidence type="ECO:0000313" key="2">
    <source>
        <dbReference type="EMBL" id="RAH98304.1"/>
    </source>
</evidence>
<dbReference type="GO" id="GO:0007165">
    <property type="term" value="P:signal transduction"/>
    <property type="evidence" value="ECO:0007669"/>
    <property type="project" value="InterPro"/>
</dbReference>
<dbReference type="PANTHER" id="PTHR22617">
    <property type="entry name" value="CHEMOTAXIS SENSOR HISTIDINE KINASE-RELATED"/>
    <property type="match status" value="1"/>
</dbReference>
<protein>
    <submittedName>
        <fullName evidence="2">Chemotaxis protein CheW</fullName>
    </submittedName>
</protein>
<accession>A0A8B2NK82</accession>
<dbReference type="EMBL" id="QHHQ01000007">
    <property type="protein sequence ID" value="RAH98304.1"/>
    <property type="molecule type" value="Genomic_DNA"/>
</dbReference>